<reference evidence="4" key="1">
    <citation type="journal article" date="2019" name="Int. J. Syst. Evol. Microbiol.">
        <title>The Global Catalogue of Microorganisms (GCM) 10K type strain sequencing project: providing services to taxonomists for standard genome sequencing and annotation.</title>
        <authorList>
            <consortium name="The Broad Institute Genomics Platform"/>
            <consortium name="The Broad Institute Genome Sequencing Center for Infectious Disease"/>
            <person name="Wu L."/>
            <person name="Ma J."/>
        </authorList>
    </citation>
    <scope>NUCLEOTIDE SEQUENCE [LARGE SCALE GENOMIC DNA]</scope>
    <source>
        <strain evidence="4">CGMCC 1.15407</strain>
    </source>
</reference>
<feature type="transmembrane region" description="Helical" evidence="2">
    <location>
        <begin position="334"/>
        <end position="353"/>
    </location>
</feature>
<evidence type="ECO:0000313" key="3">
    <source>
        <dbReference type="EMBL" id="GGF51453.1"/>
    </source>
</evidence>
<sequence>MKETDSKYKSSVKDLDFLTIIKLLWVNRRKGYKIVFVFFIIGVLIAFLSKKEYKVVSSYIPQMSGDSQMSSLGSIASMAGFNLGEGVNRSEIPPILYPNVINSTPFKLDVLKAELKFNELSETVTYEEYYDSYYTPGIFWYLKKYTLGLPKIIISLFKSEEPKVSKSTNQNKLLSVTGKQLGLFSKMQDQISVSYNSKEGFLELTVVMPEALAAAQLAKYVEGLLQDKVIEFKIQNAREQLSYTKKQYLEKKKEFEEKRELLTSFKDSNQNISRSTALNRLKDLEAEYNLALSVYTELAKQLEQAKLRVKQDTPIFSTIQPVVVPVGESAPKKLLIIILFIFLGAFSYFIYVWGRAYLQIVRDNL</sequence>
<keyword evidence="1" id="KW-0175">Coiled coil</keyword>
<dbReference type="Proteomes" id="UP000647339">
    <property type="component" value="Unassembled WGS sequence"/>
</dbReference>
<feature type="coiled-coil region" evidence="1">
    <location>
        <begin position="234"/>
        <end position="301"/>
    </location>
</feature>
<feature type="transmembrane region" description="Helical" evidence="2">
    <location>
        <begin position="31"/>
        <end position="49"/>
    </location>
</feature>
<comment type="caution">
    <text evidence="3">The sequence shown here is derived from an EMBL/GenBank/DDBJ whole genome shotgun (WGS) entry which is preliminary data.</text>
</comment>
<gene>
    <name evidence="3" type="ORF">GCM10011339_44990</name>
</gene>
<keyword evidence="2" id="KW-0812">Transmembrane</keyword>
<dbReference type="InterPro" id="IPR050445">
    <property type="entry name" value="Bact_polysacc_biosynth/exp"/>
</dbReference>
<protein>
    <recommendedName>
        <fullName evidence="5">Chain length determinant protein</fullName>
    </recommendedName>
</protein>
<evidence type="ECO:0000256" key="1">
    <source>
        <dbReference type="SAM" id="Coils"/>
    </source>
</evidence>
<evidence type="ECO:0008006" key="5">
    <source>
        <dbReference type="Google" id="ProtNLM"/>
    </source>
</evidence>
<accession>A0ABQ1VCF0</accession>
<evidence type="ECO:0000313" key="4">
    <source>
        <dbReference type="Proteomes" id="UP000647339"/>
    </source>
</evidence>
<proteinExistence type="predicted"/>
<dbReference type="RefSeq" id="WP_137404622.1">
    <property type="nucleotide sequence ID" value="NZ_BMIU01000039.1"/>
</dbReference>
<evidence type="ECO:0000256" key="2">
    <source>
        <dbReference type="SAM" id="Phobius"/>
    </source>
</evidence>
<keyword evidence="4" id="KW-1185">Reference proteome</keyword>
<dbReference type="PANTHER" id="PTHR32309:SF13">
    <property type="entry name" value="FERRIC ENTEROBACTIN TRANSPORT PROTEIN FEPE"/>
    <property type="match status" value="1"/>
</dbReference>
<dbReference type="EMBL" id="BMIU01000039">
    <property type="protein sequence ID" value="GGF51453.1"/>
    <property type="molecule type" value="Genomic_DNA"/>
</dbReference>
<keyword evidence="2" id="KW-0472">Membrane</keyword>
<dbReference type="PANTHER" id="PTHR32309">
    <property type="entry name" value="TYROSINE-PROTEIN KINASE"/>
    <property type="match status" value="1"/>
</dbReference>
<name>A0ABQ1VCF0_9BACT</name>
<organism evidence="3 4">
    <name type="scientific">Echinicola rosea</name>
    <dbReference type="NCBI Taxonomy" id="1807691"/>
    <lineage>
        <taxon>Bacteria</taxon>
        <taxon>Pseudomonadati</taxon>
        <taxon>Bacteroidota</taxon>
        <taxon>Cytophagia</taxon>
        <taxon>Cytophagales</taxon>
        <taxon>Cyclobacteriaceae</taxon>
        <taxon>Echinicola</taxon>
    </lineage>
</organism>
<keyword evidence="2" id="KW-1133">Transmembrane helix</keyword>